<organism evidence="3 4">
    <name type="scientific">Hymenobacter luteus</name>
    <dbReference type="NCBI Taxonomy" id="1411122"/>
    <lineage>
        <taxon>Bacteria</taxon>
        <taxon>Pseudomonadati</taxon>
        <taxon>Bacteroidota</taxon>
        <taxon>Cytophagia</taxon>
        <taxon>Cytophagales</taxon>
        <taxon>Hymenobacteraceae</taxon>
        <taxon>Hymenobacter</taxon>
    </lineage>
</organism>
<dbReference type="EC" id="2.7.1.22" evidence="3"/>
<sequence>MTHAFVFGKFLPFHQGHAALIDFARRHCDYLTVLVCASNHETLPGTLRAQWIQDTYAHCPEVSVQVLDYREEELPNTSVSSEAVAHVWADTFREVVPGVSLVVTSEPYGALVAARMGIRHLDFDRVRAQVPVSATAIRQGMRAQWSYLPAAVQSYYRRTVAILGTESTGKTTLTEQLAAHFGASFVTEAGRDLISDSTSFNRADLLLVADEHARRIAAARTTAGPLLLLDTDIHITQSYAQLTQGAYLPVPAETYVRNRADLYLYLLPDVPFVQDGTRLPAAERLHLDEIHRQTLSDFGIEYKEIGGDWPARFQQAVALIEEMLRAAGTL</sequence>
<dbReference type="Proteomes" id="UP000532746">
    <property type="component" value="Unassembled WGS sequence"/>
</dbReference>
<name>A0A7W9T0F6_9BACT</name>
<dbReference type="NCBIfam" id="TIGR00125">
    <property type="entry name" value="cyt_tran_rel"/>
    <property type="match status" value="1"/>
</dbReference>
<dbReference type="SUPFAM" id="SSF52374">
    <property type="entry name" value="Nucleotidylyl transferase"/>
    <property type="match status" value="1"/>
</dbReference>
<protein>
    <submittedName>
        <fullName evidence="3">HTH-type transcriptional repressor of NAD biosynthesis genes</fullName>
        <ecNumber evidence="3">2.7.1.22</ecNumber>
        <ecNumber evidence="3">2.7.7.1</ecNumber>
    </submittedName>
</protein>
<dbReference type="AlphaFoldDB" id="A0A7W9T0F6"/>
<dbReference type="RefSeq" id="WP_183403028.1">
    <property type="nucleotide sequence ID" value="NZ_JACHGG010000002.1"/>
</dbReference>
<dbReference type="Pfam" id="PF01467">
    <property type="entry name" value="CTP_transf_like"/>
    <property type="match status" value="1"/>
</dbReference>
<accession>A0A7W9T0F6</accession>
<keyword evidence="4" id="KW-1185">Reference proteome</keyword>
<dbReference type="Gene3D" id="3.40.50.620">
    <property type="entry name" value="HUPs"/>
    <property type="match status" value="1"/>
</dbReference>
<dbReference type="InterPro" id="IPR052735">
    <property type="entry name" value="NAD_biosynth-regulator"/>
</dbReference>
<dbReference type="InterPro" id="IPR014729">
    <property type="entry name" value="Rossmann-like_a/b/a_fold"/>
</dbReference>
<feature type="domain" description="NadR/Ttd14 AAA" evidence="2">
    <location>
        <begin position="160"/>
        <end position="312"/>
    </location>
</feature>
<dbReference type="InterPro" id="IPR004821">
    <property type="entry name" value="Cyt_trans-like"/>
</dbReference>
<reference evidence="3 4" key="1">
    <citation type="submission" date="2020-08" db="EMBL/GenBank/DDBJ databases">
        <title>Genomic Encyclopedia of Type Strains, Phase IV (KMG-IV): sequencing the most valuable type-strain genomes for metagenomic binning, comparative biology and taxonomic classification.</title>
        <authorList>
            <person name="Goeker M."/>
        </authorList>
    </citation>
    <scope>NUCLEOTIDE SEQUENCE [LARGE SCALE GENOMIC DNA]</scope>
    <source>
        <strain evidence="3 4">DSM 26718</strain>
    </source>
</reference>
<gene>
    <name evidence="3" type="ORF">HNQ93_001644</name>
</gene>
<evidence type="ECO:0000259" key="1">
    <source>
        <dbReference type="Pfam" id="PF01467"/>
    </source>
</evidence>
<dbReference type="PANTHER" id="PTHR37512:SF1">
    <property type="entry name" value="NADR_TTD14 AAA DOMAIN-CONTAINING PROTEIN"/>
    <property type="match status" value="1"/>
</dbReference>
<dbReference type="PANTHER" id="PTHR37512">
    <property type="entry name" value="TRIFUNCTIONAL NAD BIOSYNTHESIS/REGULATOR PROTEIN NADR"/>
    <property type="match status" value="1"/>
</dbReference>
<dbReference type="Gene3D" id="3.40.50.300">
    <property type="entry name" value="P-loop containing nucleotide triphosphate hydrolases"/>
    <property type="match status" value="1"/>
</dbReference>
<evidence type="ECO:0000313" key="4">
    <source>
        <dbReference type="Proteomes" id="UP000532746"/>
    </source>
</evidence>
<dbReference type="GO" id="GO:0050262">
    <property type="term" value="F:ribosylnicotinamide kinase activity"/>
    <property type="evidence" value="ECO:0007669"/>
    <property type="project" value="UniProtKB-EC"/>
</dbReference>
<dbReference type="EC" id="2.7.7.1" evidence="3"/>
<proteinExistence type="predicted"/>
<dbReference type="Pfam" id="PF13521">
    <property type="entry name" value="AAA_28"/>
    <property type="match status" value="1"/>
</dbReference>
<dbReference type="SUPFAM" id="SSF52540">
    <property type="entry name" value="P-loop containing nucleoside triphosphate hydrolases"/>
    <property type="match status" value="1"/>
</dbReference>
<dbReference type="InterPro" id="IPR038727">
    <property type="entry name" value="NadR/Ttd14_AAA_dom"/>
</dbReference>
<keyword evidence="3" id="KW-0548">Nucleotidyltransferase</keyword>
<keyword evidence="3" id="KW-0808">Transferase</keyword>
<dbReference type="EMBL" id="JACHGG010000002">
    <property type="protein sequence ID" value="MBB6058798.1"/>
    <property type="molecule type" value="Genomic_DNA"/>
</dbReference>
<feature type="domain" description="Cytidyltransferase-like" evidence="1">
    <location>
        <begin position="6"/>
        <end position="139"/>
    </location>
</feature>
<evidence type="ECO:0000259" key="2">
    <source>
        <dbReference type="Pfam" id="PF13521"/>
    </source>
</evidence>
<evidence type="ECO:0000313" key="3">
    <source>
        <dbReference type="EMBL" id="MBB6058798.1"/>
    </source>
</evidence>
<dbReference type="InterPro" id="IPR027417">
    <property type="entry name" value="P-loop_NTPase"/>
</dbReference>
<comment type="caution">
    <text evidence="3">The sequence shown here is derived from an EMBL/GenBank/DDBJ whole genome shotgun (WGS) entry which is preliminary data.</text>
</comment>
<dbReference type="GO" id="GO:0000309">
    <property type="term" value="F:nicotinamide-nucleotide adenylyltransferase activity"/>
    <property type="evidence" value="ECO:0007669"/>
    <property type="project" value="UniProtKB-EC"/>
</dbReference>